<accession>A0A5C3NTH1</accession>
<reference evidence="1 2" key="1">
    <citation type="journal article" date="2019" name="Nat. Ecol. Evol.">
        <title>Megaphylogeny resolves global patterns of mushroom evolution.</title>
        <authorList>
            <person name="Varga T."/>
            <person name="Krizsan K."/>
            <person name="Foldi C."/>
            <person name="Dima B."/>
            <person name="Sanchez-Garcia M."/>
            <person name="Sanchez-Ramirez S."/>
            <person name="Szollosi G.J."/>
            <person name="Szarkandi J.G."/>
            <person name="Papp V."/>
            <person name="Albert L."/>
            <person name="Andreopoulos W."/>
            <person name="Angelini C."/>
            <person name="Antonin V."/>
            <person name="Barry K.W."/>
            <person name="Bougher N.L."/>
            <person name="Buchanan P."/>
            <person name="Buyck B."/>
            <person name="Bense V."/>
            <person name="Catcheside P."/>
            <person name="Chovatia M."/>
            <person name="Cooper J."/>
            <person name="Damon W."/>
            <person name="Desjardin D."/>
            <person name="Finy P."/>
            <person name="Geml J."/>
            <person name="Haridas S."/>
            <person name="Hughes K."/>
            <person name="Justo A."/>
            <person name="Karasinski D."/>
            <person name="Kautmanova I."/>
            <person name="Kiss B."/>
            <person name="Kocsube S."/>
            <person name="Kotiranta H."/>
            <person name="LaButti K.M."/>
            <person name="Lechner B.E."/>
            <person name="Liimatainen K."/>
            <person name="Lipzen A."/>
            <person name="Lukacs Z."/>
            <person name="Mihaltcheva S."/>
            <person name="Morgado L.N."/>
            <person name="Niskanen T."/>
            <person name="Noordeloos M.E."/>
            <person name="Ohm R.A."/>
            <person name="Ortiz-Santana B."/>
            <person name="Ovrebo C."/>
            <person name="Racz N."/>
            <person name="Riley R."/>
            <person name="Savchenko A."/>
            <person name="Shiryaev A."/>
            <person name="Soop K."/>
            <person name="Spirin V."/>
            <person name="Szebenyi C."/>
            <person name="Tomsovsky M."/>
            <person name="Tulloss R.E."/>
            <person name="Uehling J."/>
            <person name="Grigoriev I.V."/>
            <person name="Vagvolgyi C."/>
            <person name="Papp T."/>
            <person name="Martin F.M."/>
            <person name="Miettinen O."/>
            <person name="Hibbett D.S."/>
            <person name="Nagy L.G."/>
        </authorList>
    </citation>
    <scope>NUCLEOTIDE SEQUENCE [LARGE SCALE GENOMIC DNA]</scope>
    <source>
        <strain evidence="1 2">HHB13444</strain>
    </source>
</reference>
<evidence type="ECO:0000313" key="1">
    <source>
        <dbReference type="EMBL" id="TFK80625.1"/>
    </source>
</evidence>
<proteinExistence type="predicted"/>
<evidence type="ECO:0000313" key="2">
    <source>
        <dbReference type="Proteomes" id="UP000308197"/>
    </source>
</evidence>
<gene>
    <name evidence="1" type="ORF">K466DRAFT_371343</name>
</gene>
<protein>
    <submittedName>
        <fullName evidence="1">Uncharacterized protein</fullName>
    </submittedName>
</protein>
<organism evidence="1 2">
    <name type="scientific">Polyporus arcularius HHB13444</name>
    <dbReference type="NCBI Taxonomy" id="1314778"/>
    <lineage>
        <taxon>Eukaryota</taxon>
        <taxon>Fungi</taxon>
        <taxon>Dikarya</taxon>
        <taxon>Basidiomycota</taxon>
        <taxon>Agaricomycotina</taxon>
        <taxon>Agaricomycetes</taxon>
        <taxon>Polyporales</taxon>
        <taxon>Polyporaceae</taxon>
        <taxon>Polyporus</taxon>
    </lineage>
</organism>
<dbReference type="AlphaFoldDB" id="A0A5C3NTH1"/>
<dbReference type="InParanoid" id="A0A5C3NTH1"/>
<keyword evidence="2" id="KW-1185">Reference proteome</keyword>
<name>A0A5C3NTH1_9APHY</name>
<dbReference type="EMBL" id="ML211737">
    <property type="protein sequence ID" value="TFK80625.1"/>
    <property type="molecule type" value="Genomic_DNA"/>
</dbReference>
<sequence>MTRHTPLVRCTSPSYYVDVPCAVLPHLVTSIQPLTMNTAIDRSNPPHDIVIHFRDFVQVIPLDDDGKPVPQDPPELLKRPMPRDKMVFAPTPQIDNLFDPQPSKPALSNDLSSFTQVFLYTLLRQRDVAGLITYAESVLYHNMFEADGLRLRSNRASQSSDVQACVGWLRRDQINSARRPRPAFWDDDAWAKEEARQRLGDMVSIMQWVRSLLQVNEFQAFRYRWPGSTEPYEGDPLKASGEYAHYMGEFREMSEDYDEVHARRCAALEERGAARVREAEQREAGERAGT</sequence>
<dbReference type="Proteomes" id="UP000308197">
    <property type="component" value="Unassembled WGS sequence"/>
</dbReference>